<dbReference type="InterPro" id="IPR009241">
    <property type="entry name" value="HigB-like"/>
</dbReference>
<dbReference type="HOGENOM" id="CLU_139003_0_0_6"/>
<reference evidence="1 2" key="1">
    <citation type="journal article" date="2008" name="J. Bacteriol.">
        <title>Insights into plant cell wall degradation from the genome sequence of the soil bacterium Cellvibrio japonicus.</title>
        <authorList>
            <person name="Deboy R.T."/>
            <person name="Mongodin E.F."/>
            <person name="Fouts D.E."/>
            <person name="Tailford L.E."/>
            <person name="Khouri H."/>
            <person name="Emerson J.B."/>
            <person name="Mohamoud Y."/>
            <person name="Watkins K."/>
            <person name="Henrissat B."/>
            <person name="Gilbert H.J."/>
            <person name="Nelson K.E."/>
        </authorList>
    </citation>
    <scope>NUCLEOTIDE SEQUENCE [LARGE SCALE GENOMIC DNA]</scope>
    <source>
        <strain evidence="1 2">Ueda107</strain>
    </source>
</reference>
<accession>B3PCA0</accession>
<dbReference type="EMBL" id="CP000934">
    <property type="protein sequence ID" value="ACE86374.1"/>
    <property type="molecule type" value="Genomic_DNA"/>
</dbReference>
<dbReference type="Pfam" id="PF05973">
    <property type="entry name" value="Gp49"/>
    <property type="match status" value="1"/>
</dbReference>
<dbReference type="STRING" id="498211.CJA_1213"/>
<dbReference type="Proteomes" id="UP000001036">
    <property type="component" value="Chromosome"/>
</dbReference>
<evidence type="ECO:0008006" key="3">
    <source>
        <dbReference type="Google" id="ProtNLM"/>
    </source>
</evidence>
<dbReference type="OrthoDB" id="9797093at2"/>
<dbReference type="eggNOG" id="COG4679">
    <property type="taxonomic scope" value="Bacteria"/>
</dbReference>
<proteinExistence type="predicted"/>
<gene>
    <name evidence="1" type="ordered locus">CJA_1213</name>
</gene>
<protein>
    <recommendedName>
        <fullName evidence="3">Phage-related protein</fullName>
    </recommendedName>
</protein>
<evidence type="ECO:0000313" key="1">
    <source>
        <dbReference type="EMBL" id="ACE86374.1"/>
    </source>
</evidence>
<organism evidence="1 2">
    <name type="scientific">Cellvibrio japonicus (strain Ueda107)</name>
    <name type="common">Pseudomonas fluorescens subsp. cellulosa</name>
    <dbReference type="NCBI Taxonomy" id="498211"/>
    <lineage>
        <taxon>Bacteria</taxon>
        <taxon>Pseudomonadati</taxon>
        <taxon>Pseudomonadota</taxon>
        <taxon>Gammaproteobacteria</taxon>
        <taxon>Cellvibrionales</taxon>
        <taxon>Cellvibrionaceae</taxon>
        <taxon>Cellvibrio</taxon>
    </lineage>
</organism>
<dbReference type="KEGG" id="cja:CJA_1213"/>
<dbReference type="RefSeq" id="WP_012486860.1">
    <property type="nucleotide sequence ID" value="NC_010995.1"/>
</dbReference>
<sequence>MSTRKTRPISWIAAARKAFTAFPAESQNIILNALTIAAEGQKADIAKPLAGLGSGIFEVALPYRGDAYRVVYAVQLGDDLWVLHAFQKKSTSGIKTPKHEIDLVKDRLKRLKAMLK</sequence>
<name>B3PCA0_CELJU</name>
<keyword evidence="2" id="KW-1185">Reference proteome</keyword>
<evidence type="ECO:0000313" key="2">
    <source>
        <dbReference type="Proteomes" id="UP000001036"/>
    </source>
</evidence>
<dbReference type="AlphaFoldDB" id="B3PCA0"/>